<dbReference type="GO" id="GO:0005634">
    <property type="term" value="C:nucleus"/>
    <property type="evidence" value="ECO:0007669"/>
    <property type="project" value="TreeGrafter"/>
</dbReference>
<name>A0A5B7GIN5_PORTR</name>
<dbReference type="GO" id="GO:0008168">
    <property type="term" value="F:methyltransferase activity"/>
    <property type="evidence" value="ECO:0007669"/>
    <property type="project" value="UniProtKB-KW"/>
</dbReference>
<evidence type="ECO:0000313" key="3">
    <source>
        <dbReference type="Proteomes" id="UP000324222"/>
    </source>
</evidence>
<keyword evidence="2" id="KW-0489">Methyltransferase</keyword>
<feature type="domain" description="JmjN" evidence="1">
    <location>
        <begin position="14"/>
        <end position="55"/>
    </location>
</feature>
<dbReference type="PANTHER" id="PTHR10694">
    <property type="entry name" value="LYSINE-SPECIFIC DEMETHYLASE"/>
    <property type="match status" value="1"/>
</dbReference>
<sequence length="82" mass="9048">MTSPEFQFIPPPEAPVFKPTWEEFQDALGYINKIRPIAEQSGICKIIPPPGGDVHASVRDMATRASSFFDCLRGVTLTLEAL</sequence>
<dbReference type="Gene3D" id="2.60.120.650">
    <property type="entry name" value="Cupin"/>
    <property type="match status" value="1"/>
</dbReference>
<keyword evidence="3" id="KW-1185">Reference proteome</keyword>
<dbReference type="GO" id="GO:0032259">
    <property type="term" value="P:methylation"/>
    <property type="evidence" value="ECO:0007669"/>
    <property type="project" value="UniProtKB-KW"/>
</dbReference>
<dbReference type="InterPro" id="IPR003349">
    <property type="entry name" value="JmjN"/>
</dbReference>
<dbReference type="AlphaFoldDB" id="A0A5B7GIN5"/>
<keyword evidence="2" id="KW-0808">Transferase</keyword>
<evidence type="ECO:0000259" key="1">
    <source>
        <dbReference type="PROSITE" id="PS51183"/>
    </source>
</evidence>
<dbReference type="SMART" id="SM00545">
    <property type="entry name" value="JmjN"/>
    <property type="match status" value="1"/>
</dbReference>
<protein>
    <submittedName>
        <fullName evidence="2">Lysine-specific demethylase 5B-B</fullName>
    </submittedName>
</protein>
<comment type="caution">
    <text evidence="2">The sequence shown here is derived from an EMBL/GenBank/DDBJ whole genome shotgun (WGS) entry which is preliminary data.</text>
</comment>
<proteinExistence type="predicted"/>
<dbReference type="OrthoDB" id="1678912at2759"/>
<accession>A0A5B7GIN5</accession>
<evidence type="ECO:0000313" key="2">
    <source>
        <dbReference type="EMBL" id="MPC56898.1"/>
    </source>
</evidence>
<dbReference type="EMBL" id="VSRR010014334">
    <property type="protein sequence ID" value="MPC56898.1"/>
    <property type="molecule type" value="Genomic_DNA"/>
</dbReference>
<dbReference type="Proteomes" id="UP000324222">
    <property type="component" value="Unassembled WGS sequence"/>
</dbReference>
<dbReference type="GO" id="GO:0034647">
    <property type="term" value="F:histone H3K4me/H3K4me2/H3K4me3 demethylase activity"/>
    <property type="evidence" value="ECO:0007669"/>
    <property type="project" value="TreeGrafter"/>
</dbReference>
<dbReference type="PROSITE" id="PS51183">
    <property type="entry name" value="JMJN"/>
    <property type="match status" value="1"/>
</dbReference>
<dbReference type="GO" id="GO:0006355">
    <property type="term" value="P:regulation of DNA-templated transcription"/>
    <property type="evidence" value="ECO:0007669"/>
    <property type="project" value="TreeGrafter"/>
</dbReference>
<dbReference type="PANTHER" id="PTHR10694:SF43">
    <property type="entry name" value="LYSINE-SPECIFIC DEMETHYLASE 5C"/>
    <property type="match status" value="1"/>
</dbReference>
<dbReference type="Pfam" id="PF02375">
    <property type="entry name" value="JmjN"/>
    <property type="match status" value="1"/>
</dbReference>
<gene>
    <name evidence="2" type="primary">kdm5bb</name>
    <name evidence="2" type="ORF">E2C01_050864</name>
</gene>
<organism evidence="2 3">
    <name type="scientific">Portunus trituberculatus</name>
    <name type="common">Swimming crab</name>
    <name type="synonym">Neptunus trituberculatus</name>
    <dbReference type="NCBI Taxonomy" id="210409"/>
    <lineage>
        <taxon>Eukaryota</taxon>
        <taxon>Metazoa</taxon>
        <taxon>Ecdysozoa</taxon>
        <taxon>Arthropoda</taxon>
        <taxon>Crustacea</taxon>
        <taxon>Multicrustacea</taxon>
        <taxon>Malacostraca</taxon>
        <taxon>Eumalacostraca</taxon>
        <taxon>Eucarida</taxon>
        <taxon>Decapoda</taxon>
        <taxon>Pleocyemata</taxon>
        <taxon>Brachyura</taxon>
        <taxon>Eubrachyura</taxon>
        <taxon>Portunoidea</taxon>
        <taxon>Portunidae</taxon>
        <taxon>Portuninae</taxon>
        <taxon>Portunus</taxon>
    </lineage>
</organism>
<reference evidence="2 3" key="1">
    <citation type="submission" date="2019-05" db="EMBL/GenBank/DDBJ databases">
        <title>Another draft genome of Portunus trituberculatus and its Hox gene families provides insights of decapod evolution.</title>
        <authorList>
            <person name="Jeong J.-H."/>
            <person name="Song I."/>
            <person name="Kim S."/>
            <person name="Choi T."/>
            <person name="Kim D."/>
            <person name="Ryu S."/>
            <person name="Kim W."/>
        </authorList>
    </citation>
    <scope>NUCLEOTIDE SEQUENCE [LARGE SCALE GENOMIC DNA]</scope>
    <source>
        <tissue evidence="2">Muscle</tissue>
    </source>
</reference>
<dbReference type="GO" id="GO:0000785">
    <property type="term" value="C:chromatin"/>
    <property type="evidence" value="ECO:0007669"/>
    <property type="project" value="TreeGrafter"/>
</dbReference>